<accession>A0A811SE78</accession>
<feature type="transmembrane region" description="Helical" evidence="1">
    <location>
        <begin position="95"/>
        <end position="115"/>
    </location>
</feature>
<keyword evidence="3" id="KW-1185">Reference proteome</keyword>
<evidence type="ECO:0000256" key="1">
    <source>
        <dbReference type="SAM" id="Phobius"/>
    </source>
</evidence>
<protein>
    <submittedName>
        <fullName evidence="2">Uncharacterized protein</fullName>
    </submittedName>
</protein>
<feature type="transmembrane region" description="Helical" evidence="1">
    <location>
        <begin position="180"/>
        <end position="206"/>
    </location>
</feature>
<keyword evidence="1" id="KW-0812">Transmembrane</keyword>
<dbReference type="AlphaFoldDB" id="A0A811SE78"/>
<feature type="transmembrane region" description="Helical" evidence="1">
    <location>
        <begin position="44"/>
        <end position="67"/>
    </location>
</feature>
<proteinExistence type="predicted"/>
<name>A0A811SE78_9POAL</name>
<keyword evidence="1" id="KW-0472">Membrane</keyword>
<comment type="caution">
    <text evidence="2">The sequence shown here is derived from an EMBL/GenBank/DDBJ whole genome shotgun (WGS) entry which is preliminary data.</text>
</comment>
<gene>
    <name evidence="2" type="ORF">NCGR_LOCUS64019</name>
</gene>
<feature type="transmembrane region" description="Helical" evidence="1">
    <location>
        <begin position="135"/>
        <end position="159"/>
    </location>
</feature>
<evidence type="ECO:0000313" key="3">
    <source>
        <dbReference type="Proteomes" id="UP000604825"/>
    </source>
</evidence>
<reference evidence="2" key="1">
    <citation type="submission" date="2020-10" db="EMBL/GenBank/DDBJ databases">
        <authorList>
            <person name="Han B."/>
            <person name="Lu T."/>
            <person name="Zhao Q."/>
            <person name="Huang X."/>
            <person name="Zhao Y."/>
        </authorList>
    </citation>
    <scope>NUCLEOTIDE SEQUENCE</scope>
</reference>
<dbReference type="Proteomes" id="UP000604825">
    <property type="component" value="Unassembled WGS sequence"/>
</dbReference>
<organism evidence="2 3">
    <name type="scientific">Miscanthus lutarioriparius</name>
    <dbReference type="NCBI Taxonomy" id="422564"/>
    <lineage>
        <taxon>Eukaryota</taxon>
        <taxon>Viridiplantae</taxon>
        <taxon>Streptophyta</taxon>
        <taxon>Embryophyta</taxon>
        <taxon>Tracheophyta</taxon>
        <taxon>Spermatophyta</taxon>
        <taxon>Magnoliopsida</taxon>
        <taxon>Liliopsida</taxon>
        <taxon>Poales</taxon>
        <taxon>Poaceae</taxon>
        <taxon>PACMAD clade</taxon>
        <taxon>Panicoideae</taxon>
        <taxon>Andropogonodae</taxon>
        <taxon>Andropogoneae</taxon>
        <taxon>Saccharinae</taxon>
        <taxon>Miscanthus</taxon>
    </lineage>
</organism>
<evidence type="ECO:0000313" key="2">
    <source>
        <dbReference type="EMBL" id="CAD6339921.1"/>
    </source>
</evidence>
<dbReference type="EMBL" id="CAJGYO010000019">
    <property type="protein sequence ID" value="CAD6339921.1"/>
    <property type="molecule type" value="Genomic_DNA"/>
</dbReference>
<sequence length="209" mass="21007">MVRGVAAFGFAGLCLAFATLELFTFLYPQCGAGTGTTTSAEAPLLHSAAEVLPPLAAVVVLFVAVALNYHHLTGRRVVAVPVAGAGNERRSISRLVMFALCVSAGTLEFIVFGQATGGGAEDHGGAQDRALALAALRALPAAATGTFFSGMSLIIVAHVRAGGEGGGTGAVARDELIQGLLRLLTKVAVGAAAALVGIIAMALTFYGAK</sequence>
<keyword evidence="1" id="KW-1133">Transmembrane helix</keyword>